<sequence length="192" mass="21412">MNIQTHQILDAKGLACPMPIVRTKKALEQMASGQVLEIQATDKGSLADIRSWAKTTGHQYLGSTEEGEVLRHFIRKSDPSEVKEERQFPHAATNDELERCLREKPQTNVLDVREPAEYVFGHIPGAVSIPLGELEQRIGELNAHEELYIVCRTGSRSDMAAQLLERQGFKRIRNVLPGMSAWTGPLEKSAGI</sequence>
<dbReference type="SUPFAM" id="SSF52821">
    <property type="entry name" value="Rhodanese/Cell cycle control phosphatase"/>
    <property type="match status" value="1"/>
</dbReference>
<dbReference type="PROSITE" id="PS01148">
    <property type="entry name" value="UPF0033"/>
    <property type="match status" value="1"/>
</dbReference>
<dbReference type="CDD" id="cd00158">
    <property type="entry name" value="RHOD"/>
    <property type="match status" value="1"/>
</dbReference>
<dbReference type="Pfam" id="PF01206">
    <property type="entry name" value="TusA"/>
    <property type="match status" value="1"/>
</dbReference>
<proteinExistence type="inferred from homology"/>
<dbReference type="InterPro" id="IPR001455">
    <property type="entry name" value="TusA-like"/>
</dbReference>
<dbReference type="GeneID" id="95378748"/>
<evidence type="ECO:0000313" key="6">
    <source>
        <dbReference type="Proteomes" id="UP001527202"/>
    </source>
</evidence>
<dbReference type="EMBL" id="JAMDMJ010000027">
    <property type="protein sequence ID" value="MCY9598060.1"/>
    <property type="molecule type" value="Genomic_DNA"/>
</dbReference>
<organism evidence="4 5">
    <name type="scientific">Paenibacillus chitinolyticus</name>
    <dbReference type="NCBI Taxonomy" id="79263"/>
    <lineage>
        <taxon>Bacteria</taxon>
        <taxon>Bacillati</taxon>
        <taxon>Bacillota</taxon>
        <taxon>Bacilli</taxon>
        <taxon>Bacillales</taxon>
        <taxon>Paenibacillaceae</taxon>
        <taxon>Paenibacillus</taxon>
    </lineage>
</organism>
<dbReference type="SMART" id="SM00450">
    <property type="entry name" value="RHOD"/>
    <property type="match status" value="1"/>
</dbReference>
<dbReference type="AlphaFoldDB" id="A0A410X469"/>
<dbReference type="InterPro" id="IPR036873">
    <property type="entry name" value="Rhodanese-like_dom_sf"/>
</dbReference>
<evidence type="ECO:0000313" key="5">
    <source>
        <dbReference type="Proteomes" id="UP000288943"/>
    </source>
</evidence>
<dbReference type="InterPro" id="IPR036868">
    <property type="entry name" value="TusA-like_sf"/>
</dbReference>
<dbReference type="Gene3D" id="3.40.250.10">
    <property type="entry name" value="Rhodanese-like domain"/>
    <property type="match status" value="1"/>
</dbReference>
<gene>
    <name evidence="3" type="ORF">M5X16_20095</name>
    <name evidence="4" type="ORF">PC41400_28565</name>
</gene>
<dbReference type="PANTHER" id="PTHR33279:SF6">
    <property type="entry name" value="SULFUR CARRIER PROTEIN YEDF-RELATED"/>
    <property type="match status" value="1"/>
</dbReference>
<comment type="similarity">
    <text evidence="1">Belongs to the sulfur carrier protein TusA family.</text>
</comment>
<dbReference type="Pfam" id="PF00581">
    <property type="entry name" value="Rhodanese"/>
    <property type="match status" value="1"/>
</dbReference>
<accession>A0A410X469</accession>
<dbReference type="OrthoDB" id="9800872at2"/>
<evidence type="ECO:0000313" key="3">
    <source>
        <dbReference type="EMBL" id="MCY9598060.1"/>
    </source>
</evidence>
<dbReference type="RefSeq" id="WP_042234336.1">
    <property type="nucleotide sequence ID" value="NZ_CP026520.1"/>
</dbReference>
<dbReference type="InterPro" id="IPR001307">
    <property type="entry name" value="Thiosulphate_STrfase_CS"/>
</dbReference>
<evidence type="ECO:0000313" key="4">
    <source>
        <dbReference type="EMBL" id="QAV21412.1"/>
    </source>
</evidence>
<dbReference type="GO" id="GO:0004792">
    <property type="term" value="F:thiosulfate-cyanide sulfurtransferase activity"/>
    <property type="evidence" value="ECO:0007669"/>
    <property type="project" value="InterPro"/>
</dbReference>
<dbReference type="EMBL" id="CP026520">
    <property type="protein sequence ID" value="QAV21412.1"/>
    <property type="molecule type" value="Genomic_DNA"/>
</dbReference>
<dbReference type="InterPro" id="IPR001763">
    <property type="entry name" value="Rhodanese-like_dom"/>
</dbReference>
<dbReference type="KEGG" id="pchi:PC41400_28565"/>
<evidence type="ECO:0000256" key="1">
    <source>
        <dbReference type="ARBA" id="ARBA00008984"/>
    </source>
</evidence>
<evidence type="ECO:0000259" key="2">
    <source>
        <dbReference type="PROSITE" id="PS50206"/>
    </source>
</evidence>
<reference evidence="4 5" key="1">
    <citation type="submission" date="2018-01" db="EMBL/GenBank/DDBJ databases">
        <title>The whole genome sequencing and assembly of Paenibacillus chitinolyticus KCCM 41400 strain.</title>
        <authorList>
            <person name="Kim J.-Y."/>
            <person name="Park M.-K."/>
            <person name="Lee Y.-J."/>
            <person name="Yi H."/>
            <person name="Bahn Y.-S."/>
            <person name="Kim J.F."/>
            <person name="Lee D.-W."/>
        </authorList>
    </citation>
    <scope>NUCLEOTIDE SEQUENCE [LARGE SCALE GENOMIC DNA]</scope>
    <source>
        <strain evidence="4 5">KCCM 41400</strain>
    </source>
</reference>
<dbReference type="Proteomes" id="UP001527202">
    <property type="component" value="Unassembled WGS sequence"/>
</dbReference>
<dbReference type="PROSITE" id="PS50206">
    <property type="entry name" value="RHODANESE_3"/>
    <property type="match status" value="1"/>
</dbReference>
<keyword evidence="6" id="KW-1185">Reference proteome</keyword>
<dbReference type="Proteomes" id="UP000288943">
    <property type="component" value="Chromosome"/>
</dbReference>
<reference evidence="3 6" key="2">
    <citation type="submission" date="2022-05" db="EMBL/GenBank/DDBJ databases">
        <title>Genome Sequencing of Bee-Associated Microbes.</title>
        <authorList>
            <person name="Dunlap C."/>
        </authorList>
    </citation>
    <scope>NUCLEOTIDE SEQUENCE [LARGE SCALE GENOMIC DNA]</scope>
    <source>
        <strain evidence="3 6">NRRL B-23120</strain>
    </source>
</reference>
<feature type="domain" description="Rhodanese" evidence="2">
    <location>
        <begin position="103"/>
        <end position="188"/>
    </location>
</feature>
<dbReference type="Gene3D" id="3.30.110.40">
    <property type="entry name" value="TusA-like domain"/>
    <property type="match status" value="1"/>
</dbReference>
<dbReference type="CDD" id="cd00291">
    <property type="entry name" value="SirA_YedF_YeeD"/>
    <property type="match status" value="1"/>
</dbReference>
<dbReference type="SUPFAM" id="SSF64307">
    <property type="entry name" value="SirA-like"/>
    <property type="match status" value="1"/>
</dbReference>
<dbReference type="PROSITE" id="PS00380">
    <property type="entry name" value="RHODANESE_1"/>
    <property type="match status" value="1"/>
</dbReference>
<protein>
    <submittedName>
        <fullName evidence="3">Sulfurtransferase TusA family protein</fullName>
    </submittedName>
</protein>
<name>A0A410X469_9BACL</name>
<dbReference type="PANTHER" id="PTHR33279">
    <property type="entry name" value="SULFUR CARRIER PROTEIN YEDF-RELATED"/>
    <property type="match status" value="1"/>
</dbReference>